<dbReference type="InterPro" id="IPR011023">
    <property type="entry name" value="Nop2p"/>
</dbReference>
<feature type="binding site" evidence="13">
    <location>
        <begin position="260"/>
        <end position="266"/>
    </location>
    <ligand>
        <name>S-adenosyl-L-methionine</name>
        <dbReference type="ChEBI" id="CHEBI:59789"/>
    </ligand>
</feature>
<dbReference type="GO" id="GO:0008649">
    <property type="term" value="F:rRNA methyltransferase activity"/>
    <property type="evidence" value="ECO:0007669"/>
    <property type="project" value="InterPro"/>
</dbReference>
<feature type="binding site" evidence="13">
    <location>
        <position position="329"/>
    </location>
    <ligand>
        <name>S-adenosyl-L-methionine</name>
        <dbReference type="ChEBI" id="CHEBI:59789"/>
    </ligand>
</feature>
<feature type="active site" description="Nucleophile" evidence="13">
    <location>
        <position position="382"/>
    </location>
</feature>
<evidence type="ECO:0000256" key="7">
    <source>
        <dbReference type="ARBA" id="ARBA00022679"/>
    </source>
</evidence>
<dbReference type="OrthoDB" id="9810297at2"/>
<comment type="similarity">
    <text evidence="13">Belongs to the class I-like SAM-binding methyltransferase superfamily. RsmB/NOP family.</text>
</comment>
<evidence type="ECO:0000256" key="9">
    <source>
        <dbReference type="ARBA" id="ARBA00022884"/>
    </source>
</evidence>
<keyword evidence="5" id="KW-0698">rRNA processing</keyword>
<evidence type="ECO:0000313" key="16">
    <source>
        <dbReference type="Proteomes" id="UP000037267"/>
    </source>
</evidence>
<dbReference type="InterPro" id="IPR049560">
    <property type="entry name" value="MeTrfase_RsmB-F_NOP2_cat"/>
</dbReference>
<evidence type="ECO:0000256" key="6">
    <source>
        <dbReference type="ARBA" id="ARBA00022603"/>
    </source>
</evidence>
<dbReference type="FunFam" id="3.40.50.150:FF:000022">
    <property type="entry name" value="Ribosomal RNA small subunit methyltransferase B"/>
    <property type="match status" value="1"/>
</dbReference>
<dbReference type="Gene3D" id="3.30.70.1170">
    <property type="entry name" value="Sun protein, domain 3"/>
    <property type="match status" value="1"/>
</dbReference>
<accession>A0A0L0WBD4</accession>
<dbReference type="PROSITE" id="PS51686">
    <property type="entry name" value="SAM_MT_RSMB_NOP"/>
    <property type="match status" value="1"/>
</dbReference>
<keyword evidence="16" id="KW-1185">Reference proteome</keyword>
<evidence type="ECO:0000313" key="15">
    <source>
        <dbReference type="EMBL" id="KNF08742.1"/>
    </source>
</evidence>
<dbReference type="PANTHER" id="PTHR22807:SF53">
    <property type="entry name" value="RIBOSOMAL RNA SMALL SUBUNIT METHYLTRANSFERASE B-RELATED"/>
    <property type="match status" value="1"/>
</dbReference>
<dbReference type="EMBL" id="LGSS01000005">
    <property type="protein sequence ID" value="KNF08742.1"/>
    <property type="molecule type" value="Genomic_DNA"/>
</dbReference>
<comment type="caution">
    <text evidence="15">The sequence shown here is derived from an EMBL/GenBank/DDBJ whole genome shotgun (WGS) entry which is preliminary data.</text>
</comment>
<dbReference type="GO" id="GO:0003723">
    <property type="term" value="F:RNA binding"/>
    <property type="evidence" value="ECO:0007669"/>
    <property type="project" value="UniProtKB-UniRule"/>
</dbReference>
<dbReference type="CDD" id="cd02440">
    <property type="entry name" value="AdoMet_MTases"/>
    <property type="match status" value="1"/>
</dbReference>
<dbReference type="EC" id="2.1.1.176" evidence="3"/>
<evidence type="ECO:0000256" key="3">
    <source>
        <dbReference type="ARBA" id="ARBA00012140"/>
    </source>
</evidence>
<name>A0A0L0WBD4_GOTPU</name>
<dbReference type="NCBIfam" id="NF011494">
    <property type="entry name" value="PRK14902.1"/>
    <property type="match status" value="1"/>
</dbReference>
<dbReference type="FunFam" id="3.30.70.1170:FF:000003">
    <property type="entry name" value="16S rRNA (Cytosine(967)-C(5))-methyltransferase RsmB"/>
    <property type="match status" value="1"/>
</dbReference>
<dbReference type="Gene3D" id="1.10.940.10">
    <property type="entry name" value="NusB-like"/>
    <property type="match status" value="1"/>
</dbReference>
<feature type="domain" description="SAM-dependent MTase RsmB/NOP-type" evidence="14">
    <location>
        <begin position="170"/>
        <end position="445"/>
    </location>
</feature>
<dbReference type="InterPro" id="IPR029063">
    <property type="entry name" value="SAM-dependent_MTases_sf"/>
</dbReference>
<dbReference type="STRING" id="1503.CLPU_5c00490"/>
<dbReference type="InterPro" id="IPR004573">
    <property type="entry name" value="rRNA_ssu_MeTfrase_B"/>
</dbReference>
<keyword evidence="6 13" id="KW-0489">Methyltransferase</keyword>
<dbReference type="SUPFAM" id="SSF48013">
    <property type="entry name" value="NusB-like"/>
    <property type="match status" value="1"/>
</dbReference>
<dbReference type="GO" id="GO:0005737">
    <property type="term" value="C:cytoplasm"/>
    <property type="evidence" value="ECO:0007669"/>
    <property type="project" value="UniProtKB-SubCell"/>
</dbReference>
<evidence type="ECO:0000256" key="1">
    <source>
        <dbReference type="ARBA" id="ARBA00002724"/>
    </source>
</evidence>
<dbReference type="Gene3D" id="3.40.50.150">
    <property type="entry name" value="Vaccinia Virus protein VP39"/>
    <property type="match status" value="1"/>
</dbReference>
<keyword evidence="4" id="KW-0963">Cytoplasm</keyword>
<evidence type="ECO:0000256" key="8">
    <source>
        <dbReference type="ARBA" id="ARBA00022691"/>
    </source>
</evidence>
<evidence type="ECO:0000256" key="5">
    <source>
        <dbReference type="ARBA" id="ARBA00022552"/>
    </source>
</evidence>
<protein>
    <recommendedName>
        <fullName evidence="3">16S rRNA (cytosine(967)-C(5))-methyltransferase</fullName>
        <ecNumber evidence="3">2.1.1.176</ecNumber>
    </recommendedName>
    <alternativeName>
        <fullName evidence="10">16S rRNA m5C967 methyltransferase</fullName>
    </alternativeName>
    <alternativeName>
        <fullName evidence="11">rRNA (cytosine-C(5)-)-methyltransferase RsmB</fullName>
    </alternativeName>
</protein>
<evidence type="ECO:0000256" key="10">
    <source>
        <dbReference type="ARBA" id="ARBA00030399"/>
    </source>
</evidence>
<dbReference type="InterPro" id="IPR035926">
    <property type="entry name" value="NusB-like_sf"/>
</dbReference>
<sequence length="445" mass="51160">MSKNLREVALKILIEINEKEAYSNLSINKKTHGMDYRDSSFIREIVYGVIENKLYIDWVIESFSKIKLKKINNTVKEIIRIGIYQILFMDKVPDSAAVNECVKISKKYSNKGAQGFINGILRTIVRNKNDIKLPDKSKDIKKYLSIKYSHPIWMINKWIEDFGLEFTEELCKANNDKPKLNIRVNTLKISRDELLNKLNEKNMNAIKTYYAEDGIVVNSPQNITETEEFKKGLFQIQDESSMLVAQIMNPKKNSVIIDVCSAPGGKSTHIAQKMNNEGKIISRDIHEHKVKLINENASRLGINIINAQKFDALHIDESLINKADYCLVDAPCTGLGLIRRKPDIKWRKEEGNIDEISRLQYQILKNTSKYLKKGGILIYSTCTINKEENLNVITKFLDNNTEFKLLDFSDLIQNSEKITPKEGYIELFPNVHATDGFFIAKLIKM</sequence>
<proteinExistence type="inferred from homology"/>
<dbReference type="Proteomes" id="UP000037267">
    <property type="component" value="Unassembled WGS sequence"/>
</dbReference>
<dbReference type="Pfam" id="PF01029">
    <property type="entry name" value="NusB"/>
    <property type="match status" value="1"/>
</dbReference>
<keyword evidence="9 13" id="KW-0694">RNA-binding</keyword>
<gene>
    <name evidence="15" type="primary">rsmB</name>
    <name evidence="15" type="ORF">CLPU_5c00490</name>
</gene>
<dbReference type="NCBIfam" id="TIGR00563">
    <property type="entry name" value="rsmB"/>
    <property type="match status" value="1"/>
</dbReference>
<evidence type="ECO:0000256" key="13">
    <source>
        <dbReference type="PROSITE-ProRule" id="PRU01023"/>
    </source>
</evidence>
<dbReference type="AlphaFoldDB" id="A0A0L0WBD4"/>
<comment type="catalytic activity">
    <reaction evidence="12">
        <text>cytidine(967) in 16S rRNA + S-adenosyl-L-methionine = 5-methylcytidine(967) in 16S rRNA + S-adenosyl-L-homocysteine + H(+)</text>
        <dbReference type="Rhea" id="RHEA:42748"/>
        <dbReference type="Rhea" id="RHEA-COMP:10219"/>
        <dbReference type="Rhea" id="RHEA-COMP:10220"/>
        <dbReference type="ChEBI" id="CHEBI:15378"/>
        <dbReference type="ChEBI" id="CHEBI:57856"/>
        <dbReference type="ChEBI" id="CHEBI:59789"/>
        <dbReference type="ChEBI" id="CHEBI:74483"/>
        <dbReference type="ChEBI" id="CHEBI:82748"/>
        <dbReference type="EC" id="2.1.1.176"/>
    </reaction>
</comment>
<dbReference type="GO" id="GO:0006355">
    <property type="term" value="P:regulation of DNA-templated transcription"/>
    <property type="evidence" value="ECO:0007669"/>
    <property type="project" value="InterPro"/>
</dbReference>
<comment type="subcellular location">
    <subcellularLocation>
        <location evidence="2">Cytoplasm</location>
    </subcellularLocation>
</comment>
<dbReference type="SUPFAM" id="SSF53335">
    <property type="entry name" value="S-adenosyl-L-methionine-dependent methyltransferases"/>
    <property type="match status" value="1"/>
</dbReference>
<keyword evidence="7 13" id="KW-0808">Transferase</keyword>
<keyword evidence="8 13" id="KW-0949">S-adenosyl-L-methionine</keyword>
<reference evidence="16" key="1">
    <citation type="submission" date="2015-07" db="EMBL/GenBank/DDBJ databases">
        <title>Draft genome sequence of the purine-degrading Gottschalkia purinilyticum DSM 1384 (formerly Clostridium purinilyticum).</title>
        <authorList>
            <person name="Poehlein A."/>
            <person name="Schiel-Bengelsdorf B."/>
            <person name="Bengelsdorf F.R."/>
            <person name="Daniel R."/>
            <person name="Duerre P."/>
        </authorList>
    </citation>
    <scope>NUCLEOTIDE SEQUENCE [LARGE SCALE GENOMIC DNA]</scope>
    <source>
        <strain evidence="16">DSM 1384</strain>
    </source>
</reference>
<dbReference type="PRINTS" id="PR02008">
    <property type="entry name" value="RCMTFAMILY"/>
</dbReference>
<dbReference type="NCBIfam" id="TIGR00446">
    <property type="entry name" value="nop2p"/>
    <property type="match status" value="1"/>
</dbReference>
<comment type="function">
    <text evidence="1">Specifically methylates the cytosine at position 967 (m5C967) of 16S rRNA.</text>
</comment>
<evidence type="ECO:0000256" key="4">
    <source>
        <dbReference type="ARBA" id="ARBA00022490"/>
    </source>
</evidence>
<dbReference type="RefSeq" id="WP_050354845.1">
    <property type="nucleotide sequence ID" value="NZ_LGSS01000005.1"/>
</dbReference>
<feature type="binding site" evidence="13">
    <location>
        <position position="311"/>
    </location>
    <ligand>
        <name>S-adenosyl-L-methionine</name>
        <dbReference type="ChEBI" id="CHEBI:59789"/>
    </ligand>
</feature>
<evidence type="ECO:0000259" key="14">
    <source>
        <dbReference type="PROSITE" id="PS51686"/>
    </source>
</evidence>
<dbReference type="Pfam" id="PF01189">
    <property type="entry name" value="Methyltr_RsmB-F"/>
    <property type="match status" value="1"/>
</dbReference>
<dbReference type="InterPro" id="IPR001678">
    <property type="entry name" value="MeTrfase_RsmB-F_NOP2_dom"/>
</dbReference>
<dbReference type="InterPro" id="IPR006027">
    <property type="entry name" value="NusB_RsmB_TIM44"/>
</dbReference>
<feature type="binding site" evidence="13">
    <location>
        <position position="284"/>
    </location>
    <ligand>
        <name>S-adenosyl-L-methionine</name>
        <dbReference type="ChEBI" id="CHEBI:59789"/>
    </ligand>
</feature>
<organism evidence="15 16">
    <name type="scientific">Gottschalkia purinilytica</name>
    <name type="common">Clostridium purinilyticum</name>
    <dbReference type="NCBI Taxonomy" id="1503"/>
    <lineage>
        <taxon>Bacteria</taxon>
        <taxon>Bacillati</taxon>
        <taxon>Bacillota</taxon>
        <taxon>Tissierellia</taxon>
        <taxon>Tissierellales</taxon>
        <taxon>Gottschalkiaceae</taxon>
        <taxon>Gottschalkia</taxon>
    </lineage>
</organism>
<evidence type="ECO:0000256" key="2">
    <source>
        <dbReference type="ARBA" id="ARBA00004496"/>
    </source>
</evidence>
<dbReference type="Pfam" id="PF22458">
    <property type="entry name" value="RsmF-B_ferredox"/>
    <property type="match status" value="1"/>
</dbReference>
<evidence type="ECO:0000256" key="11">
    <source>
        <dbReference type="ARBA" id="ARBA00031088"/>
    </source>
</evidence>
<evidence type="ECO:0000256" key="12">
    <source>
        <dbReference type="ARBA" id="ARBA00047283"/>
    </source>
</evidence>
<dbReference type="PATRIC" id="fig|1503.3.peg.2571"/>
<dbReference type="PANTHER" id="PTHR22807">
    <property type="entry name" value="NOP2 YEAST -RELATED NOL1/NOP2/FMU SUN DOMAIN-CONTAINING"/>
    <property type="match status" value="1"/>
</dbReference>
<dbReference type="InterPro" id="IPR023267">
    <property type="entry name" value="RCMT"/>
</dbReference>
<dbReference type="InterPro" id="IPR054728">
    <property type="entry name" value="RsmB-like_ferredoxin"/>
</dbReference>